<feature type="region of interest" description="Disordered" evidence="2">
    <location>
        <begin position="1"/>
        <end position="73"/>
    </location>
</feature>
<name>A0ABD1YVS1_9MARC</name>
<keyword evidence="1" id="KW-0547">Nucleotide-binding</keyword>
<protein>
    <recommendedName>
        <fullName evidence="3">Protein kinase domain-containing protein</fullName>
    </recommendedName>
</protein>
<evidence type="ECO:0000313" key="4">
    <source>
        <dbReference type="EMBL" id="KAL2634871.1"/>
    </source>
</evidence>
<feature type="domain" description="Protein kinase" evidence="3">
    <location>
        <begin position="150"/>
        <end position="408"/>
    </location>
</feature>
<dbReference type="PANTHER" id="PTHR44167">
    <property type="entry name" value="OVARIAN-SPECIFIC SERINE/THREONINE-PROTEIN KINASE LOK-RELATED"/>
    <property type="match status" value="1"/>
</dbReference>
<dbReference type="SMART" id="SM00220">
    <property type="entry name" value="S_TKc"/>
    <property type="match status" value="1"/>
</dbReference>
<proteinExistence type="predicted"/>
<keyword evidence="5" id="KW-1185">Reference proteome</keyword>
<evidence type="ECO:0000259" key="3">
    <source>
        <dbReference type="PROSITE" id="PS50011"/>
    </source>
</evidence>
<dbReference type="CDD" id="cd00180">
    <property type="entry name" value="PKc"/>
    <property type="match status" value="1"/>
</dbReference>
<feature type="domain" description="Protein kinase" evidence="3">
    <location>
        <begin position="455"/>
        <end position="730"/>
    </location>
</feature>
<sequence length="744" mass="83433">MAPTNSPPQSPPPPGSPPRISSTPPPPPGSPPRISSTPPPVQGTPQPLSPDAQPNGAGGDATTDKPPPTPLFTAKLTIPSVGQVNPDSFHFPSIDMGANSGGLGQRLRLPSLDSSSSEEEFQESVHRIFANTPSIFAKFLREESELVQYYRQIAMIGDGGTGLTYEVADVNDPEKRLAMKSQARDQGEDIRIYEELVILNRVLPKHKHIVELKDVLIGPKNVYLVTELLEKGINLSDFFPVADSKTGRRIFKQIIKTVRLIHQHGVRHNDLLPQNFMFTDRTLKQVKIIDFGMSVYNRALAERKSPDFDPEKWFNLSELDNKEYNLFSPTRDINYIGVSLLSVIVGRDVPELMDPITELKVKKLYQQRRYLFPKPAHDLLKKIGPYPFGPIDQEYCPSIEEVYQNPWVKGGDIDESTFICEDPRTGLISLSRFMTIIGEVTPTILELDFEIGNHYEKLGSLQKGATESRNFECLSLKSNAAHGTTSTQPKRAIKLIRRVESKSTDPSDEAAQVPFSVYKEIIILTKVLPVHENKIEMKDVLISDEYIYLVTELHEHFTLSDFLPLAVRQRLKARLFFKTLAHAVRWLHGYGVVHMNLHPDHIVLTEPLQSDSCKCKLINFGKSAYVSDLVKDRSPSFNESAWFTPEALLVAAMDGRVERDVRDLGRILHALMTGFWAVDRVDVELHAPDRGLFDVHALDLLSKIGPPSLGPEEGDLKVLTMDEICNHPWLTGPPAKPKPFTIRQ</sequence>
<dbReference type="PROSITE" id="PS00107">
    <property type="entry name" value="PROTEIN_KINASE_ATP"/>
    <property type="match status" value="1"/>
</dbReference>
<dbReference type="InterPro" id="IPR000719">
    <property type="entry name" value="Prot_kinase_dom"/>
</dbReference>
<dbReference type="GO" id="GO:0005524">
    <property type="term" value="F:ATP binding"/>
    <property type="evidence" value="ECO:0007669"/>
    <property type="project" value="UniProtKB-UniRule"/>
</dbReference>
<dbReference type="InterPro" id="IPR011009">
    <property type="entry name" value="Kinase-like_dom_sf"/>
</dbReference>
<evidence type="ECO:0000256" key="1">
    <source>
        <dbReference type="PROSITE-ProRule" id="PRU10141"/>
    </source>
</evidence>
<evidence type="ECO:0000256" key="2">
    <source>
        <dbReference type="SAM" id="MobiDB-lite"/>
    </source>
</evidence>
<dbReference type="Gene3D" id="1.10.510.10">
    <property type="entry name" value="Transferase(Phosphotransferase) domain 1"/>
    <property type="match status" value="2"/>
</dbReference>
<evidence type="ECO:0000313" key="5">
    <source>
        <dbReference type="Proteomes" id="UP001605036"/>
    </source>
</evidence>
<organism evidence="4 5">
    <name type="scientific">Riccia fluitans</name>
    <dbReference type="NCBI Taxonomy" id="41844"/>
    <lineage>
        <taxon>Eukaryota</taxon>
        <taxon>Viridiplantae</taxon>
        <taxon>Streptophyta</taxon>
        <taxon>Embryophyta</taxon>
        <taxon>Marchantiophyta</taxon>
        <taxon>Marchantiopsida</taxon>
        <taxon>Marchantiidae</taxon>
        <taxon>Marchantiales</taxon>
        <taxon>Ricciaceae</taxon>
        <taxon>Riccia</taxon>
    </lineage>
</organism>
<dbReference type="Pfam" id="PF00069">
    <property type="entry name" value="Pkinase"/>
    <property type="match status" value="2"/>
</dbReference>
<dbReference type="EMBL" id="JBHFFA010000003">
    <property type="protein sequence ID" value="KAL2634871.1"/>
    <property type="molecule type" value="Genomic_DNA"/>
</dbReference>
<dbReference type="InterPro" id="IPR017441">
    <property type="entry name" value="Protein_kinase_ATP_BS"/>
</dbReference>
<feature type="binding site" evidence="1">
    <location>
        <position position="180"/>
    </location>
    <ligand>
        <name>ATP</name>
        <dbReference type="ChEBI" id="CHEBI:30616"/>
    </ligand>
</feature>
<gene>
    <name evidence="4" type="ORF">R1flu_006350</name>
</gene>
<dbReference type="AlphaFoldDB" id="A0ABD1YVS1"/>
<dbReference type="PANTHER" id="PTHR44167:SF18">
    <property type="entry name" value="PROTEIN KINASE DOMAIN-CONTAINING PROTEIN"/>
    <property type="match status" value="1"/>
</dbReference>
<dbReference type="SUPFAM" id="SSF56112">
    <property type="entry name" value="Protein kinase-like (PK-like)"/>
    <property type="match status" value="2"/>
</dbReference>
<dbReference type="Proteomes" id="UP001605036">
    <property type="component" value="Unassembled WGS sequence"/>
</dbReference>
<dbReference type="PROSITE" id="PS50011">
    <property type="entry name" value="PROTEIN_KINASE_DOM"/>
    <property type="match status" value="2"/>
</dbReference>
<reference evidence="4 5" key="1">
    <citation type="submission" date="2024-09" db="EMBL/GenBank/DDBJ databases">
        <title>Chromosome-scale assembly of Riccia fluitans.</title>
        <authorList>
            <person name="Paukszto L."/>
            <person name="Sawicki J."/>
            <person name="Karawczyk K."/>
            <person name="Piernik-Szablinska J."/>
            <person name="Szczecinska M."/>
            <person name="Mazdziarz M."/>
        </authorList>
    </citation>
    <scope>NUCLEOTIDE SEQUENCE [LARGE SCALE GENOMIC DNA]</scope>
    <source>
        <strain evidence="4">Rf_01</strain>
        <tissue evidence="4">Aerial parts of the thallus</tissue>
    </source>
</reference>
<keyword evidence="1" id="KW-0067">ATP-binding</keyword>
<feature type="compositionally biased region" description="Pro residues" evidence="2">
    <location>
        <begin position="1"/>
        <end position="42"/>
    </location>
</feature>
<accession>A0ABD1YVS1</accession>
<comment type="caution">
    <text evidence="4">The sequence shown here is derived from an EMBL/GenBank/DDBJ whole genome shotgun (WGS) entry which is preliminary data.</text>
</comment>